<feature type="compositionally biased region" description="Basic and acidic residues" evidence="1">
    <location>
        <begin position="196"/>
        <end position="211"/>
    </location>
</feature>
<comment type="caution">
    <text evidence="3">The sequence shown here is derived from an EMBL/GenBank/DDBJ whole genome shotgun (WGS) entry which is preliminary data.</text>
</comment>
<feature type="chain" id="PRO_5026950768" evidence="2">
    <location>
        <begin position="41"/>
        <end position="289"/>
    </location>
</feature>
<evidence type="ECO:0000313" key="4">
    <source>
        <dbReference type="Proteomes" id="UP000471166"/>
    </source>
</evidence>
<proteinExistence type="predicted"/>
<evidence type="ECO:0000256" key="1">
    <source>
        <dbReference type="SAM" id="MobiDB-lite"/>
    </source>
</evidence>
<reference evidence="3 4" key="1">
    <citation type="submission" date="2020-01" db="EMBL/GenBank/DDBJ databases">
        <title>Genetics and antimicrobial susceptibilities of Nocardia species isolated from the soil; a comparison with species isolated from humans.</title>
        <authorList>
            <person name="Carrasco G."/>
            <person name="Monzon S."/>
            <person name="Sansegundo M."/>
            <person name="Garcia E."/>
            <person name="Garrido N."/>
            <person name="Medina M.J."/>
            <person name="Villalon P."/>
            <person name="Ramirez-Arocha A.C."/>
            <person name="Jimenez P."/>
            <person name="Cuesta I."/>
            <person name="Valdezate S."/>
        </authorList>
    </citation>
    <scope>NUCLEOTIDE SEQUENCE [LARGE SCALE GENOMIC DNA]</scope>
    <source>
        <strain evidence="3 4">CNM20110626</strain>
    </source>
</reference>
<feature type="region of interest" description="Disordered" evidence="1">
    <location>
        <begin position="84"/>
        <end position="289"/>
    </location>
</feature>
<protein>
    <submittedName>
        <fullName evidence="3">Uncharacterized protein</fullName>
    </submittedName>
</protein>
<dbReference type="Proteomes" id="UP000471166">
    <property type="component" value="Unassembled WGS sequence"/>
</dbReference>
<dbReference type="AlphaFoldDB" id="A0A6P1CVD3"/>
<evidence type="ECO:0000256" key="2">
    <source>
        <dbReference type="SAM" id="SignalP"/>
    </source>
</evidence>
<feature type="compositionally biased region" description="Pro residues" evidence="1">
    <location>
        <begin position="178"/>
        <end position="195"/>
    </location>
</feature>
<keyword evidence="2" id="KW-0732">Signal</keyword>
<sequence length="289" mass="27104">MRALTRTGRTPAWLAGAAIAAALTLGPAAVASLAASPAAAAERVEGSGLVGATAGPSVGVEFVSDTGIGDGGVGGFGDGGAGGDAGFGGGADSGTTDSGVGGLGDSGTSGGDSGTGSGLGDGGVGGGLGDGGLGDGGVGDGGFGGGATVPGLPTDSLPDLGGDSGIGTIPGTGETPQLPAPPSDSDPGQPAPADPVHPHDPNGGWHGDRWPFPDPGYPFSPFFPQTPSPEPHDDFDPPCAPGQRGAHCDTDLFDGHTGQSAPLTPAPSPSTHHGLPFGLSLPSGSAGQL</sequence>
<accession>A0A6P1CVD3</accession>
<feature type="signal peptide" evidence="2">
    <location>
        <begin position="1"/>
        <end position="40"/>
    </location>
</feature>
<name>A0A6P1CVD3_9NOCA</name>
<dbReference type="EMBL" id="JAAGVB010000044">
    <property type="protein sequence ID" value="NEW35394.1"/>
    <property type="molecule type" value="Genomic_DNA"/>
</dbReference>
<dbReference type="RefSeq" id="WP_163846623.1">
    <property type="nucleotide sequence ID" value="NZ_JAAGVB010000044.1"/>
</dbReference>
<feature type="compositionally biased region" description="Gly residues" evidence="1">
    <location>
        <begin position="99"/>
        <end position="148"/>
    </location>
</feature>
<evidence type="ECO:0000313" key="3">
    <source>
        <dbReference type="EMBL" id="NEW35394.1"/>
    </source>
</evidence>
<gene>
    <name evidence="3" type="ORF">GV791_22905</name>
</gene>
<organism evidence="3 4">
    <name type="scientific">Nocardia cyriacigeorgica</name>
    <dbReference type="NCBI Taxonomy" id="135487"/>
    <lineage>
        <taxon>Bacteria</taxon>
        <taxon>Bacillati</taxon>
        <taxon>Actinomycetota</taxon>
        <taxon>Actinomycetes</taxon>
        <taxon>Mycobacteriales</taxon>
        <taxon>Nocardiaceae</taxon>
        <taxon>Nocardia</taxon>
    </lineage>
</organism>